<feature type="transmembrane region" description="Helical" evidence="1">
    <location>
        <begin position="35"/>
        <end position="60"/>
    </location>
</feature>
<gene>
    <name evidence="2" type="ORF">B0I08_102181</name>
</gene>
<comment type="caution">
    <text evidence="2">The sequence shown here is derived from an EMBL/GenBank/DDBJ whole genome shotgun (WGS) entry which is preliminary data.</text>
</comment>
<dbReference type="AlphaFoldDB" id="A0A2T0VH07"/>
<keyword evidence="1" id="KW-1133">Transmembrane helix</keyword>
<name>A0A2T0VH07_9MICO</name>
<dbReference type="Proteomes" id="UP000237983">
    <property type="component" value="Unassembled WGS sequence"/>
</dbReference>
<evidence type="ECO:0000256" key="1">
    <source>
        <dbReference type="SAM" id="Phobius"/>
    </source>
</evidence>
<dbReference type="EMBL" id="PVTL01000002">
    <property type="protein sequence ID" value="PRY69506.1"/>
    <property type="molecule type" value="Genomic_DNA"/>
</dbReference>
<accession>A0A2T0VH07</accession>
<keyword evidence="1" id="KW-0812">Transmembrane</keyword>
<evidence type="ECO:0000313" key="3">
    <source>
        <dbReference type="Proteomes" id="UP000237983"/>
    </source>
</evidence>
<proteinExistence type="predicted"/>
<keyword evidence="1" id="KW-0472">Membrane</keyword>
<sequence>MIWRIFLAILAFGVIAQQALVTWGSLDPSPSFQGWALFIGGLLVLIESIAALFTSANAAAEQVRLKSAEKVVLASLKTISDSTGIDLLCLGGSVFLAKKTGLRQREFLHRELRYRLSDVPQPSDVEWVKGKGVVGSAWKDKHTVHKDLSAIADRYGASELNEASFLRLRADTRGGFTREEFHSIIGKYAEVLAVLIWNSAQTSVIGVYAIDVPMTAVHEKSGTLLNEHPIHEIASSCASLLGDVLQKK</sequence>
<organism evidence="2 3">
    <name type="scientific">Glaciihabitans tibetensis</name>
    <dbReference type="NCBI Taxonomy" id="1266600"/>
    <lineage>
        <taxon>Bacteria</taxon>
        <taxon>Bacillati</taxon>
        <taxon>Actinomycetota</taxon>
        <taxon>Actinomycetes</taxon>
        <taxon>Micrococcales</taxon>
        <taxon>Microbacteriaceae</taxon>
        <taxon>Glaciihabitans</taxon>
    </lineage>
</organism>
<reference evidence="2 3" key="1">
    <citation type="submission" date="2018-03" db="EMBL/GenBank/DDBJ databases">
        <title>Genomic Encyclopedia of Type Strains, Phase III (KMG-III): the genomes of soil and plant-associated and newly described type strains.</title>
        <authorList>
            <person name="Whitman W."/>
        </authorList>
    </citation>
    <scope>NUCLEOTIDE SEQUENCE [LARGE SCALE GENOMIC DNA]</scope>
    <source>
        <strain evidence="2 3">CGMCC 1.12484</strain>
    </source>
</reference>
<keyword evidence="3" id="KW-1185">Reference proteome</keyword>
<evidence type="ECO:0000313" key="2">
    <source>
        <dbReference type="EMBL" id="PRY69506.1"/>
    </source>
</evidence>
<protein>
    <submittedName>
        <fullName evidence="2">Uncharacterized protein</fullName>
    </submittedName>
</protein>